<dbReference type="Proteomes" id="UP000807342">
    <property type="component" value="Unassembled WGS sequence"/>
</dbReference>
<dbReference type="AlphaFoldDB" id="A0A9P6C7H3"/>
<name>A0A9P6C7H3_9AGAR</name>
<gene>
    <name evidence="1" type="ORF">P691DRAFT_808287</name>
</gene>
<dbReference type="EMBL" id="MU151088">
    <property type="protein sequence ID" value="KAF9451299.1"/>
    <property type="molecule type" value="Genomic_DNA"/>
</dbReference>
<evidence type="ECO:0000313" key="2">
    <source>
        <dbReference type="Proteomes" id="UP000807342"/>
    </source>
</evidence>
<dbReference type="OrthoDB" id="2574468at2759"/>
<sequence length="162" mass="17746">MAIKRKFEIEADDAFPSKKQLKLVPFPNVESDDDVAMSEAEPLCSDTFHMRLPSNASSASSNASNSPISEPLSYPTFDTYPLPFFSNDGSIDPNSHSYPHYATQSLDRHPGLLQPSTGFRHHGTGCSQIPKLRVACASGLNGQRTMWSFCEQCGAISMVETD</sequence>
<proteinExistence type="predicted"/>
<keyword evidence="2" id="KW-1185">Reference proteome</keyword>
<evidence type="ECO:0000313" key="1">
    <source>
        <dbReference type="EMBL" id="KAF9451299.1"/>
    </source>
</evidence>
<protein>
    <submittedName>
        <fullName evidence="1">Uncharacterized protein</fullName>
    </submittedName>
</protein>
<accession>A0A9P6C7H3</accession>
<organism evidence="1 2">
    <name type="scientific">Macrolepiota fuliginosa MF-IS2</name>
    <dbReference type="NCBI Taxonomy" id="1400762"/>
    <lineage>
        <taxon>Eukaryota</taxon>
        <taxon>Fungi</taxon>
        <taxon>Dikarya</taxon>
        <taxon>Basidiomycota</taxon>
        <taxon>Agaricomycotina</taxon>
        <taxon>Agaricomycetes</taxon>
        <taxon>Agaricomycetidae</taxon>
        <taxon>Agaricales</taxon>
        <taxon>Agaricineae</taxon>
        <taxon>Agaricaceae</taxon>
        <taxon>Macrolepiota</taxon>
    </lineage>
</organism>
<reference evidence="1" key="1">
    <citation type="submission" date="2020-11" db="EMBL/GenBank/DDBJ databases">
        <authorList>
            <consortium name="DOE Joint Genome Institute"/>
            <person name="Ahrendt S."/>
            <person name="Riley R."/>
            <person name="Andreopoulos W."/>
            <person name="Labutti K."/>
            <person name="Pangilinan J."/>
            <person name="Ruiz-Duenas F.J."/>
            <person name="Barrasa J.M."/>
            <person name="Sanchez-Garcia M."/>
            <person name="Camarero S."/>
            <person name="Miyauchi S."/>
            <person name="Serrano A."/>
            <person name="Linde D."/>
            <person name="Babiker R."/>
            <person name="Drula E."/>
            <person name="Ayuso-Fernandez I."/>
            <person name="Pacheco R."/>
            <person name="Padilla G."/>
            <person name="Ferreira P."/>
            <person name="Barriuso J."/>
            <person name="Kellner H."/>
            <person name="Castanera R."/>
            <person name="Alfaro M."/>
            <person name="Ramirez L."/>
            <person name="Pisabarro A.G."/>
            <person name="Kuo A."/>
            <person name="Tritt A."/>
            <person name="Lipzen A."/>
            <person name="He G."/>
            <person name="Yan M."/>
            <person name="Ng V."/>
            <person name="Cullen D."/>
            <person name="Martin F."/>
            <person name="Rosso M.-N."/>
            <person name="Henrissat B."/>
            <person name="Hibbett D."/>
            <person name="Martinez A.T."/>
            <person name="Grigoriev I.V."/>
        </authorList>
    </citation>
    <scope>NUCLEOTIDE SEQUENCE</scope>
    <source>
        <strain evidence="1">MF-IS2</strain>
    </source>
</reference>
<comment type="caution">
    <text evidence="1">The sequence shown here is derived from an EMBL/GenBank/DDBJ whole genome shotgun (WGS) entry which is preliminary data.</text>
</comment>